<evidence type="ECO:0008006" key="3">
    <source>
        <dbReference type="Google" id="ProtNLM"/>
    </source>
</evidence>
<dbReference type="RefSeq" id="WP_034580060.1">
    <property type="nucleotide sequence ID" value="NZ_FZMS01000037.1"/>
</dbReference>
<proteinExistence type="predicted"/>
<dbReference type="Proteomes" id="UP000029857">
    <property type="component" value="Unassembled WGS sequence"/>
</dbReference>
<protein>
    <recommendedName>
        <fullName evidence="3">Helix-turn-helix domain-containing protein</fullName>
    </recommendedName>
</protein>
<evidence type="ECO:0000313" key="1">
    <source>
        <dbReference type="EMBL" id="TLE08568.1"/>
    </source>
</evidence>
<sequence length="372" mass="43953">MFIYNNPKRNFTIIPNEVIDNDNLSIQAIAIYTKLRRNCLEWKFSAKTMAKKCGLNIKTFYKYLNELYKEGLIKRVQKQENGRFTNEVAYVFAKDFNEAEVELEVNKLELKQVKELEKETKLLLRLKDSDEFVLQDSEPIESYEEKKPFAILDNGEVSLNDFSGFQTKGERSYLNDNDRALSAESAKSSKETRQNIVKPNFTTHNNIIDINKTKESDKVENGVKDTKRQYAILDISKLWKQCKEAIKKADEKTRQDRAKEKNELFSFTSQLEPQEREAYLNYIEYRSEKKKLSKHTLKRIQAKFMQLKYRGFDMFAIVENTIAKGWTDLYPIQTKQQRKHEERVMESSEYKSFSERYKDFDEEAELAKLLAL</sequence>
<name>A0A099V4R2_9HELI</name>
<organism evidence="1 2">
    <name type="scientific">Helicobacter bilis</name>
    <dbReference type="NCBI Taxonomy" id="37372"/>
    <lineage>
        <taxon>Bacteria</taxon>
        <taxon>Pseudomonadati</taxon>
        <taxon>Campylobacterota</taxon>
        <taxon>Epsilonproteobacteria</taxon>
        <taxon>Campylobacterales</taxon>
        <taxon>Helicobacteraceae</taxon>
        <taxon>Helicobacter</taxon>
    </lineage>
</organism>
<dbReference type="SUPFAM" id="SSF46785">
    <property type="entry name" value="Winged helix' DNA-binding domain"/>
    <property type="match status" value="1"/>
</dbReference>
<reference evidence="1 2" key="1">
    <citation type="journal article" date="2014" name="Genome Announc.">
        <title>Draft genome sequences of eight enterohepatic helicobacter species isolated from both laboratory and wild rodents.</title>
        <authorList>
            <person name="Sheh A."/>
            <person name="Shen Z."/>
            <person name="Fox J.G."/>
        </authorList>
    </citation>
    <scope>NUCLEOTIDE SEQUENCE [LARGE SCALE GENOMIC DNA]</scope>
    <source>
        <strain evidence="1 2">ATCC 49320</strain>
    </source>
</reference>
<evidence type="ECO:0000313" key="2">
    <source>
        <dbReference type="Proteomes" id="UP000029857"/>
    </source>
</evidence>
<dbReference type="AlphaFoldDB" id="A0A099V4R2"/>
<dbReference type="InterPro" id="IPR036390">
    <property type="entry name" value="WH_DNA-bd_sf"/>
</dbReference>
<dbReference type="InterPro" id="IPR036388">
    <property type="entry name" value="WH-like_DNA-bd_sf"/>
</dbReference>
<comment type="caution">
    <text evidence="1">The sequence shown here is derived from an EMBL/GenBank/DDBJ whole genome shotgun (WGS) entry which is preliminary data.</text>
</comment>
<dbReference type="Gene3D" id="1.10.10.10">
    <property type="entry name" value="Winged helix-like DNA-binding domain superfamily/Winged helix DNA-binding domain"/>
    <property type="match status" value="1"/>
</dbReference>
<gene>
    <name evidence="1" type="ORF">LS79_009665</name>
</gene>
<accession>A0A099V4R2</accession>
<dbReference type="EMBL" id="JRPJ02000046">
    <property type="protein sequence ID" value="TLE08568.1"/>
    <property type="molecule type" value="Genomic_DNA"/>
</dbReference>